<accession>A0A9Q5I3X9</accession>
<dbReference type="OrthoDB" id="276546at2759"/>
<proteinExistence type="predicted"/>
<comment type="caution">
    <text evidence="2">The sequence shown here is derived from an EMBL/GenBank/DDBJ whole genome shotgun (WGS) entry which is preliminary data.</text>
</comment>
<organism evidence="2 3">
    <name type="scientific">Sanghuangporus baumii</name>
    <name type="common">Phellinus baumii</name>
    <dbReference type="NCBI Taxonomy" id="108892"/>
    <lineage>
        <taxon>Eukaryota</taxon>
        <taxon>Fungi</taxon>
        <taxon>Dikarya</taxon>
        <taxon>Basidiomycota</taxon>
        <taxon>Agaricomycotina</taxon>
        <taxon>Agaricomycetes</taxon>
        <taxon>Hymenochaetales</taxon>
        <taxon>Hymenochaetaceae</taxon>
        <taxon>Sanghuangporus</taxon>
    </lineage>
</organism>
<reference evidence="2" key="1">
    <citation type="submission" date="2016-06" db="EMBL/GenBank/DDBJ databases">
        <title>Draft Genome sequence of the fungus Inonotus baumii.</title>
        <authorList>
            <person name="Zhu H."/>
            <person name="Lin W."/>
        </authorList>
    </citation>
    <scope>NUCLEOTIDE SEQUENCE</scope>
    <source>
        <strain evidence="2">821</strain>
    </source>
</reference>
<dbReference type="InterPro" id="IPR013785">
    <property type="entry name" value="Aldolase_TIM"/>
</dbReference>
<dbReference type="AlphaFoldDB" id="A0A9Q5I3X9"/>
<dbReference type="SUPFAM" id="SSF51395">
    <property type="entry name" value="FMN-linked oxidoreductases"/>
    <property type="match status" value="1"/>
</dbReference>
<dbReference type="PANTHER" id="PTHR22893">
    <property type="entry name" value="NADH OXIDOREDUCTASE-RELATED"/>
    <property type="match status" value="1"/>
</dbReference>
<dbReference type="CDD" id="cd02933">
    <property type="entry name" value="OYE_like_FMN"/>
    <property type="match status" value="1"/>
</dbReference>
<evidence type="ECO:0000259" key="1">
    <source>
        <dbReference type="Pfam" id="PF00724"/>
    </source>
</evidence>
<protein>
    <submittedName>
        <fullName evidence="2">NADH:flavin oxidoreductase/NADH oxidase</fullName>
    </submittedName>
</protein>
<dbReference type="GO" id="GO:0010181">
    <property type="term" value="F:FMN binding"/>
    <property type="evidence" value="ECO:0007669"/>
    <property type="project" value="InterPro"/>
</dbReference>
<dbReference type="InterPro" id="IPR045247">
    <property type="entry name" value="Oye-like"/>
</dbReference>
<dbReference type="Pfam" id="PF00724">
    <property type="entry name" value="Oxidored_FMN"/>
    <property type="match status" value="1"/>
</dbReference>
<gene>
    <name evidence="2" type="ORF">A7U60_g1515</name>
</gene>
<evidence type="ECO:0000313" key="3">
    <source>
        <dbReference type="Proteomes" id="UP000757232"/>
    </source>
</evidence>
<dbReference type="FunFam" id="3.20.20.70:FF:000138">
    <property type="entry name" value="NADPH dehydrogenase 1"/>
    <property type="match status" value="1"/>
</dbReference>
<dbReference type="InterPro" id="IPR001155">
    <property type="entry name" value="OxRdtase_FMN_N"/>
</dbReference>
<dbReference type="PANTHER" id="PTHR22893:SF91">
    <property type="entry name" value="NADPH DEHYDROGENASE 2-RELATED"/>
    <property type="match status" value="1"/>
</dbReference>
<dbReference type="GO" id="GO:0003959">
    <property type="term" value="F:NADPH dehydrogenase activity"/>
    <property type="evidence" value="ECO:0007669"/>
    <property type="project" value="TreeGrafter"/>
</dbReference>
<name>A0A9Q5I3X9_SANBA</name>
<dbReference type="Proteomes" id="UP000757232">
    <property type="component" value="Unassembled WGS sequence"/>
</dbReference>
<feature type="domain" description="NADH:flavin oxidoreductase/NADH oxidase N-terminal" evidence="1">
    <location>
        <begin position="19"/>
        <end position="367"/>
    </location>
</feature>
<keyword evidence="3" id="KW-1185">Reference proteome</keyword>
<evidence type="ECO:0000313" key="2">
    <source>
        <dbReference type="EMBL" id="OCB91228.1"/>
    </source>
</evidence>
<dbReference type="EMBL" id="LNZH02000099">
    <property type="protein sequence ID" value="OCB91228.1"/>
    <property type="molecule type" value="Genomic_DNA"/>
</dbReference>
<sequence>MLLPQGPLNFSQMPNSGAKLFQPILVGNLNLSHRVVLAPLTRYRADAAHVPTDIMADYYAQRASVPGTLLITEATFIAAKAGGYEQVPGIWSDAQVEGWKKVVDAVHAQGSYIYLQLWAIGRAAIYNVITQPDSPRNPGGPYPYVSASDIPLSTKKDNPSPRPLTHEEILEYIELYGQAAHNAVHRAGFDGVEIHGAHGYLVDQFIQDVSNKRTDQWGGNIENRTRFAFEVIKKVVSVVGEDRTGIRLSPFSTFQDMHMEHPQPTFAYLVSHMREAYPHFSYIHVVEPRAAGSADRTPLADESNDFLRAIWKGPSSEKNGSVYLSAGGYKPESALEDAEKTDDLIVFGRFFIPNPDLPARIKKGIPLTPYDRATFYSPGNPVGYIDYAFADKETEERYKEKKGEREKLSA</sequence>
<dbReference type="Gene3D" id="3.20.20.70">
    <property type="entry name" value="Aldolase class I"/>
    <property type="match status" value="1"/>
</dbReference>